<reference evidence="7 8" key="1">
    <citation type="submission" date="2019-06" db="EMBL/GenBank/DDBJ databases">
        <title>Genomic Encyclopedia of Type Strains, Phase IV (KMG-V): Genome sequencing to study the core and pangenomes of soil and plant-associated prokaryotes.</title>
        <authorList>
            <person name="Whitman W."/>
        </authorList>
    </citation>
    <scope>NUCLEOTIDE SEQUENCE [LARGE SCALE GENOMIC DNA]</scope>
    <source>
        <strain evidence="7 8">BR 11880</strain>
    </source>
</reference>
<dbReference type="EMBL" id="VITN01000008">
    <property type="protein sequence ID" value="TWB19107.1"/>
    <property type="molecule type" value="Genomic_DNA"/>
</dbReference>
<dbReference type="RefSeq" id="WP_145750764.1">
    <property type="nucleotide sequence ID" value="NZ_VITN01000008.1"/>
</dbReference>
<dbReference type="OrthoDB" id="7874789at2"/>
<organism evidence="7 8">
    <name type="scientific">Nitrospirillum amazonense</name>
    <dbReference type="NCBI Taxonomy" id="28077"/>
    <lineage>
        <taxon>Bacteria</taxon>
        <taxon>Pseudomonadati</taxon>
        <taxon>Pseudomonadota</taxon>
        <taxon>Alphaproteobacteria</taxon>
        <taxon>Rhodospirillales</taxon>
        <taxon>Azospirillaceae</taxon>
        <taxon>Nitrospirillum</taxon>
    </lineage>
</organism>
<gene>
    <name evidence="7" type="ORF">FBZ89_108164</name>
</gene>
<evidence type="ECO:0000256" key="5">
    <source>
        <dbReference type="ARBA" id="ARBA00023136"/>
    </source>
</evidence>
<dbReference type="GO" id="GO:0015171">
    <property type="term" value="F:amino acid transmembrane transporter activity"/>
    <property type="evidence" value="ECO:0007669"/>
    <property type="project" value="TreeGrafter"/>
</dbReference>
<feature type="transmembrane region" description="Helical" evidence="6">
    <location>
        <begin position="218"/>
        <end position="238"/>
    </location>
</feature>
<feature type="transmembrane region" description="Helical" evidence="6">
    <location>
        <begin position="91"/>
        <end position="108"/>
    </location>
</feature>
<keyword evidence="5 6" id="KW-0472">Membrane</keyword>
<feature type="transmembrane region" description="Helical" evidence="6">
    <location>
        <begin position="55"/>
        <end position="79"/>
    </location>
</feature>
<dbReference type="GO" id="GO:0005886">
    <property type="term" value="C:plasma membrane"/>
    <property type="evidence" value="ECO:0007669"/>
    <property type="project" value="UniProtKB-SubCell"/>
</dbReference>
<evidence type="ECO:0000256" key="6">
    <source>
        <dbReference type="SAM" id="Phobius"/>
    </source>
</evidence>
<evidence type="ECO:0000313" key="8">
    <source>
        <dbReference type="Proteomes" id="UP000319859"/>
    </source>
</evidence>
<feature type="transmembrane region" description="Helical" evidence="6">
    <location>
        <begin position="181"/>
        <end position="206"/>
    </location>
</feature>
<comment type="subcellular location">
    <subcellularLocation>
        <location evidence="1">Cell membrane</location>
        <topology evidence="1">Multi-pass membrane protein</topology>
    </subcellularLocation>
</comment>
<dbReference type="PANTHER" id="PTHR30086:SF20">
    <property type="entry name" value="ARGININE EXPORTER PROTEIN ARGO-RELATED"/>
    <property type="match status" value="1"/>
</dbReference>
<dbReference type="PANTHER" id="PTHR30086">
    <property type="entry name" value="ARGININE EXPORTER PROTEIN ARGO"/>
    <property type="match status" value="1"/>
</dbReference>
<evidence type="ECO:0000256" key="1">
    <source>
        <dbReference type="ARBA" id="ARBA00004651"/>
    </source>
</evidence>
<accession>A0A560FBX0</accession>
<keyword evidence="2" id="KW-1003">Cell membrane</keyword>
<dbReference type="InterPro" id="IPR001123">
    <property type="entry name" value="LeuE-type"/>
</dbReference>
<feature type="transmembrane region" description="Helical" evidence="6">
    <location>
        <begin position="20"/>
        <end position="43"/>
    </location>
</feature>
<keyword evidence="4 6" id="KW-1133">Transmembrane helix</keyword>
<evidence type="ECO:0000256" key="3">
    <source>
        <dbReference type="ARBA" id="ARBA00022692"/>
    </source>
</evidence>
<comment type="caution">
    <text evidence="7">The sequence shown here is derived from an EMBL/GenBank/DDBJ whole genome shotgun (WGS) entry which is preliminary data.</text>
</comment>
<evidence type="ECO:0000313" key="7">
    <source>
        <dbReference type="EMBL" id="TWB19107.1"/>
    </source>
</evidence>
<sequence>MDLDTLITIAPNLFLPAAFAGVFLKAMLLGLGVAAPVGPMAFLCMRRTLAGGWRLGLATGAGIATGDGVYAGVAALGLTEVSAFVTDHGRPLHLLAGLFLGWLAYAALRPKPTGPETPKEDGRPAALSTLSLPRAWASSFLLTLSNPPTIIVFAAMLTAFVPLSALSGAALSGVEVARLRIVTTVAGVAAGSLLWWVVLVAGVAALRGIMAPRVARGLNVAAGLAFLAFAAVELHRAAAS</sequence>
<evidence type="ECO:0000256" key="2">
    <source>
        <dbReference type="ARBA" id="ARBA00022475"/>
    </source>
</evidence>
<proteinExistence type="predicted"/>
<feature type="transmembrane region" description="Helical" evidence="6">
    <location>
        <begin position="140"/>
        <end position="161"/>
    </location>
</feature>
<evidence type="ECO:0000256" key="4">
    <source>
        <dbReference type="ARBA" id="ARBA00022989"/>
    </source>
</evidence>
<dbReference type="Pfam" id="PF01810">
    <property type="entry name" value="LysE"/>
    <property type="match status" value="1"/>
</dbReference>
<dbReference type="Proteomes" id="UP000319859">
    <property type="component" value="Unassembled WGS sequence"/>
</dbReference>
<protein>
    <submittedName>
        <fullName evidence="7">Threonine/homoserine/homoserine lactone efflux protein</fullName>
    </submittedName>
</protein>
<keyword evidence="3 6" id="KW-0812">Transmembrane</keyword>
<dbReference type="AlphaFoldDB" id="A0A560FBX0"/>
<name>A0A560FBX0_9PROT</name>